<gene>
    <name evidence="2" type="ORF">Tci_924301</name>
</gene>
<comment type="caution">
    <text evidence="2">The sequence shown here is derived from an EMBL/GenBank/DDBJ whole genome shotgun (WGS) entry which is preliminary data.</text>
</comment>
<reference evidence="2" key="1">
    <citation type="journal article" date="2019" name="Sci. Rep.">
        <title>Draft genome of Tanacetum cinerariifolium, the natural source of mosquito coil.</title>
        <authorList>
            <person name="Yamashiro T."/>
            <person name="Shiraishi A."/>
            <person name="Satake H."/>
            <person name="Nakayama K."/>
        </authorList>
    </citation>
    <scope>NUCLEOTIDE SEQUENCE</scope>
</reference>
<dbReference type="EMBL" id="BKCJ011780962">
    <property type="protein sequence ID" value="GFD52332.1"/>
    <property type="molecule type" value="Genomic_DNA"/>
</dbReference>
<organism evidence="2">
    <name type="scientific">Tanacetum cinerariifolium</name>
    <name type="common">Dalmatian daisy</name>
    <name type="synonym">Chrysanthemum cinerariifolium</name>
    <dbReference type="NCBI Taxonomy" id="118510"/>
    <lineage>
        <taxon>Eukaryota</taxon>
        <taxon>Viridiplantae</taxon>
        <taxon>Streptophyta</taxon>
        <taxon>Embryophyta</taxon>
        <taxon>Tracheophyta</taxon>
        <taxon>Spermatophyta</taxon>
        <taxon>Magnoliopsida</taxon>
        <taxon>eudicotyledons</taxon>
        <taxon>Gunneridae</taxon>
        <taxon>Pentapetalae</taxon>
        <taxon>asterids</taxon>
        <taxon>campanulids</taxon>
        <taxon>Asterales</taxon>
        <taxon>Asteraceae</taxon>
        <taxon>Asteroideae</taxon>
        <taxon>Anthemideae</taxon>
        <taxon>Anthemidinae</taxon>
        <taxon>Tanacetum</taxon>
    </lineage>
</organism>
<feature type="region of interest" description="Disordered" evidence="1">
    <location>
        <begin position="1"/>
        <end position="73"/>
    </location>
</feature>
<protein>
    <submittedName>
        <fullName evidence="2">Uncharacterized protein</fullName>
    </submittedName>
</protein>
<name>A0A699WX26_TANCI</name>
<feature type="compositionally biased region" description="Polar residues" evidence="1">
    <location>
        <begin position="14"/>
        <end position="31"/>
    </location>
</feature>
<sequence>LESSSSKPHDESSTKVSEGSGNPNSTASSSDPPADQMEALTVESPIPTVSSPVPTSCLNDSPEPSSKARLISK</sequence>
<evidence type="ECO:0000256" key="1">
    <source>
        <dbReference type="SAM" id="MobiDB-lite"/>
    </source>
</evidence>
<accession>A0A699WX26</accession>
<feature type="non-terminal residue" evidence="2">
    <location>
        <position position="1"/>
    </location>
</feature>
<dbReference type="AlphaFoldDB" id="A0A699WX26"/>
<proteinExistence type="predicted"/>
<evidence type="ECO:0000313" key="2">
    <source>
        <dbReference type="EMBL" id="GFD52332.1"/>
    </source>
</evidence>
<feature type="compositionally biased region" description="Low complexity" evidence="1">
    <location>
        <begin position="41"/>
        <end position="56"/>
    </location>
</feature>